<evidence type="ECO:0000313" key="3">
    <source>
        <dbReference type="Proteomes" id="UP000006738"/>
    </source>
</evidence>
<dbReference type="EMBL" id="CP000573">
    <property type="protein sequence ID" value="ABN93800.1"/>
    <property type="molecule type" value="Genomic_DNA"/>
</dbReference>
<feature type="region of interest" description="Disordered" evidence="1">
    <location>
        <begin position="33"/>
        <end position="63"/>
    </location>
</feature>
<dbReference type="AlphaFoldDB" id="A3P3P1"/>
<protein>
    <submittedName>
        <fullName evidence="2">Uncharacterized protein</fullName>
    </submittedName>
</protein>
<name>A3P3P1_BURP0</name>
<dbReference type="KEGG" id="bpl:BURPS1106A_A0914"/>
<proteinExistence type="predicted"/>
<feature type="compositionally biased region" description="Basic and acidic residues" evidence="1">
    <location>
        <begin position="43"/>
        <end position="56"/>
    </location>
</feature>
<evidence type="ECO:0000256" key="1">
    <source>
        <dbReference type="SAM" id="MobiDB-lite"/>
    </source>
</evidence>
<reference evidence="3" key="1">
    <citation type="submission" date="2007-02" db="EMBL/GenBank/DDBJ databases">
        <authorList>
            <person name="DeShazer D."/>
            <person name="Woods D.E."/>
            <person name="Nierman W.C."/>
        </authorList>
    </citation>
    <scope>NUCLEOTIDE SEQUENCE [LARGE SCALE GENOMIC DNA]</scope>
    <source>
        <strain evidence="3">1106a</strain>
    </source>
</reference>
<accession>A3P3P1</accession>
<dbReference type="HOGENOM" id="CLU_201654_0_0_4"/>
<dbReference type="Proteomes" id="UP000006738">
    <property type="component" value="Chromosome II"/>
</dbReference>
<sequence length="63" mass="6887">MWVGDMRVCDVRVCNVRVDDERVCGAHVRGRTHAFPAAGPRHGPRDGALHAADAARKIQAPRT</sequence>
<gene>
    <name evidence="2" type="ordered locus">BURPS1106A_A0914</name>
</gene>
<organism evidence="2 3">
    <name type="scientific">Burkholderia pseudomallei (strain 1106a)</name>
    <dbReference type="NCBI Taxonomy" id="357348"/>
    <lineage>
        <taxon>Bacteria</taxon>
        <taxon>Pseudomonadati</taxon>
        <taxon>Pseudomonadota</taxon>
        <taxon>Betaproteobacteria</taxon>
        <taxon>Burkholderiales</taxon>
        <taxon>Burkholderiaceae</taxon>
        <taxon>Burkholderia</taxon>
        <taxon>pseudomallei group</taxon>
    </lineage>
</organism>
<evidence type="ECO:0000313" key="2">
    <source>
        <dbReference type="EMBL" id="ABN93800.1"/>
    </source>
</evidence>